<protein>
    <recommendedName>
        <fullName evidence="4">Transcription factor CBF/NF-Y/archaeal histone domain-containing protein</fullName>
    </recommendedName>
</protein>
<keyword evidence="2" id="KW-0539">Nucleus</keyword>
<dbReference type="PANTHER" id="PTHR10252">
    <property type="entry name" value="HISTONE-LIKE TRANSCRIPTION FACTOR CCAAT-RELATED"/>
    <property type="match status" value="1"/>
</dbReference>
<evidence type="ECO:0000259" key="4">
    <source>
        <dbReference type="Pfam" id="PF00808"/>
    </source>
</evidence>
<dbReference type="SUPFAM" id="SSF47113">
    <property type="entry name" value="Histone-fold"/>
    <property type="match status" value="1"/>
</dbReference>
<dbReference type="InterPro" id="IPR009072">
    <property type="entry name" value="Histone-fold"/>
</dbReference>
<feature type="compositionally biased region" description="Acidic residues" evidence="3">
    <location>
        <begin position="64"/>
        <end position="78"/>
    </location>
</feature>
<evidence type="ECO:0000256" key="3">
    <source>
        <dbReference type="SAM" id="MobiDB-lite"/>
    </source>
</evidence>
<dbReference type="InterPro" id="IPR003958">
    <property type="entry name" value="CBFA_NFYB_domain"/>
</dbReference>
<keyword evidence="6" id="KW-1185">Reference proteome</keyword>
<feature type="domain" description="Transcription factor CBF/NF-Y/archaeal histone" evidence="4">
    <location>
        <begin position="109"/>
        <end position="172"/>
    </location>
</feature>
<dbReference type="Gramene" id="Kaladp0001s0214.1.v1.1">
    <property type="protein sequence ID" value="Kaladp0001s0214.1.v1.1"/>
    <property type="gene ID" value="Kaladp0001s0214.v1.1"/>
</dbReference>
<reference evidence="5" key="1">
    <citation type="submission" date="2021-01" db="UniProtKB">
        <authorList>
            <consortium name="EnsemblPlants"/>
        </authorList>
    </citation>
    <scope>IDENTIFICATION</scope>
</reference>
<dbReference type="PANTHER" id="PTHR10252:SF93">
    <property type="entry name" value="DNA POLYMERASE II SUBUNIT B3-1"/>
    <property type="match status" value="1"/>
</dbReference>
<evidence type="ECO:0000313" key="6">
    <source>
        <dbReference type="Proteomes" id="UP000594263"/>
    </source>
</evidence>
<dbReference type="GO" id="GO:0046982">
    <property type="term" value="F:protein heterodimerization activity"/>
    <property type="evidence" value="ECO:0007669"/>
    <property type="project" value="InterPro"/>
</dbReference>
<feature type="compositionally biased region" description="Basic residues" evidence="3">
    <location>
        <begin position="7"/>
        <end position="23"/>
    </location>
</feature>
<evidence type="ECO:0000313" key="5">
    <source>
        <dbReference type="EnsemblPlants" id="Kaladp0001s0214.1.v1.1"/>
    </source>
</evidence>
<dbReference type="OMA" id="PNIRITQ"/>
<name>A0A7N0R8Q0_KALFE</name>
<organism evidence="5 6">
    <name type="scientific">Kalanchoe fedtschenkoi</name>
    <name type="common">Lavender scallops</name>
    <name type="synonym">South American air plant</name>
    <dbReference type="NCBI Taxonomy" id="63787"/>
    <lineage>
        <taxon>Eukaryota</taxon>
        <taxon>Viridiplantae</taxon>
        <taxon>Streptophyta</taxon>
        <taxon>Embryophyta</taxon>
        <taxon>Tracheophyta</taxon>
        <taxon>Spermatophyta</taxon>
        <taxon>Magnoliopsida</taxon>
        <taxon>eudicotyledons</taxon>
        <taxon>Gunneridae</taxon>
        <taxon>Pentapetalae</taxon>
        <taxon>Saxifragales</taxon>
        <taxon>Crassulaceae</taxon>
        <taxon>Kalanchoe</taxon>
    </lineage>
</organism>
<dbReference type="GO" id="GO:0000976">
    <property type="term" value="F:transcription cis-regulatory region binding"/>
    <property type="evidence" value="ECO:0007669"/>
    <property type="project" value="TreeGrafter"/>
</dbReference>
<dbReference type="AlphaFoldDB" id="A0A7N0R8Q0"/>
<comment type="subcellular location">
    <subcellularLocation>
        <location evidence="1">Nucleus</location>
    </subcellularLocation>
</comment>
<evidence type="ECO:0000256" key="2">
    <source>
        <dbReference type="ARBA" id="ARBA00023242"/>
    </source>
</evidence>
<dbReference type="Pfam" id="PF00808">
    <property type="entry name" value="CBFD_NFYB_HMF"/>
    <property type="match status" value="1"/>
</dbReference>
<dbReference type="EnsemblPlants" id="Kaladp0001s0214.1.v1.1">
    <property type="protein sequence ID" value="Kaladp0001s0214.1.v1.1"/>
    <property type="gene ID" value="Kaladp0001s0214.v1.1"/>
</dbReference>
<proteinExistence type="predicted"/>
<accession>A0A7N0R8Q0</accession>
<sequence length="211" mass="23623">MRNTRSTPRKGQKPTTKTKKKGHVSNGDVTEAEVASPATLSSPDSIPEPPYSDSVGSDNKSVAEEEDEVEEGAEEQEVEVVKKKTVLKQNGKKRKVEEEEEEEGAKCLFPMNRIRMIAKSEGEDDMRLSHEAIFLLNKASEKFLGHLCEEAYGETVNQRKNFVAYDHLSASVSKNQRLCFLSDLIPEKISVEEALKERQLANCDPRDPTTN</sequence>
<evidence type="ECO:0000256" key="1">
    <source>
        <dbReference type="ARBA" id="ARBA00004123"/>
    </source>
</evidence>
<feature type="region of interest" description="Disordered" evidence="3">
    <location>
        <begin position="1"/>
        <end position="79"/>
    </location>
</feature>
<dbReference type="InterPro" id="IPR050568">
    <property type="entry name" value="Transcr_DNA_Rep_Reg"/>
</dbReference>
<dbReference type="GO" id="GO:0005634">
    <property type="term" value="C:nucleus"/>
    <property type="evidence" value="ECO:0007669"/>
    <property type="project" value="UniProtKB-SubCell"/>
</dbReference>
<dbReference type="Gene3D" id="1.10.20.10">
    <property type="entry name" value="Histone, subunit A"/>
    <property type="match status" value="1"/>
</dbReference>
<dbReference type="GO" id="GO:0006355">
    <property type="term" value="P:regulation of DNA-templated transcription"/>
    <property type="evidence" value="ECO:0007669"/>
    <property type="project" value="TreeGrafter"/>
</dbReference>
<dbReference type="Proteomes" id="UP000594263">
    <property type="component" value="Unplaced"/>
</dbReference>